<dbReference type="Pfam" id="PF00501">
    <property type="entry name" value="AMP-binding"/>
    <property type="match status" value="1"/>
</dbReference>
<evidence type="ECO:0000259" key="5">
    <source>
        <dbReference type="Pfam" id="PF00501"/>
    </source>
</evidence>
<dbReference type="OrthoDB" id="9766486at2"/>
<keyword evidence="4" id="KW-0067">ATP-binding</keyword>
<dbReference type="EMBL" id="LR778301">
    <property type="protein sequence ID" value="CAB1368344.1"/>
    <property type="molecule type" value="Genomic_DNA"/>
</dbReference>
<dbReference type="RefSeq" id="WP_145772298.1">
    <property type="nucleotide sequence ID" value="NZ_LR778301.1"/>
</dbReference>
<dbReference type="Proteomes" id="UP000515733">
    <property type="component" value="Chromosome"/>
</dbReference>
<evidence type="ECO:0000256" key="3">
    <source>
        <dbReference type="ARBA" id="ARBA00022741"/>
    </source>
</evidence>
<dbReference type="GO" id="GO:0005324">
    <property type="term" value="F:long-chain fatty acid transmembrane transporter activity"/>
    <property type="evidence" value="ECO:0007669"/>
    <property type="project" value="TreeGrafter"/>
</dbReference>
<evidence type="ECO:0000313" key="6">
    <source>
        <dbReference type="EMBL" id="CAB1368344.1"/>
    </source>
</evidence>
<protein>
    <submittedName>
        <fullName evidence="6">Long-chain acyl-CoA synthetase</fullName>
    </submittedName>
</protein>
<sequence>MIDRNRTQHVLDRRAAAAAKHAPRSSYTIADRLIERAAQFPDRPLIYYGDKAFTYSEVDAITNRLARFFLKQGLRLGDVVSICIENRPEFYFIWWGLAKIGVTVSLLNTNLSGNSLKHCVKQSNPVMIVAGIECFTAIDQISDRPICCVGSIEELPVSARGDTSAASNLILEAMKECDSPLEANFRYGLVAESVALHIFTSGTTGYPKAAKTSHMRWLSAGETIVVSCEGMDLVADHSDVFYCFLPLYHGAAVMSLTSTALQAGASIVLRRKFSAREFWPDVRRYRVTICQYIGEVCRYLLNQPPLNNDRDHSLRIMIGAGLNSDIWRRFVDRFGIDRIFEGWGGTELNATLFNVDNVVGSCGRVPYWDKTNIRLVKYDVENGCYVRNESGCLRLCNPGEVGELIAMVINQPDVGAGRFEGYTSITDTERKILRNIFVDGDSYVSSGDLARYDEEGYFYFVDRIGDTFRWKSENVSTTEVAEAFSSITGIESITIYGVNVPNTEGRAGMASVVMSPGVEFDPVHFYSTGKKRLPDYAMPLFVRLSKCVDMTSTFKLKRIDLQREGYHPDQVKDPVFVISDFDETYVEYSDIALSRALKTDQIRAGRLSDQV</sequence>
<dbReference type="InterPro" id="IPR000873">
    <property type="entry name" value="AMP-dep_synth/lig_dom"/>
</dbReference>
<dbReference type="FunFam" id="3.30.300.30:FF:000002">
    <property type="entry name" value="Long-chain fatty acid transport protein 1"/>
    <property type="match status" value="1"/>
</dbReference>
<evidence type="ECO:0000256" key="4">
    <source>
        <dbReference type="ARBA" id="ARBA00022840"/>
    </source>
</evidence>
<organism evidence="6 7">
    <name type="scientific">Denitratisoma oestradiolicum</name>
    <dbReference type="NCBI Taxonomy" id="311182"/>
    <lineage>
        <taxon>Bacteria</taxon>
        <taxon>Pseudomonadati</taxon>
        <taxon>Pseudomonadota</taxon>
        <taxon>Betaproteobacteria</taxon>
        <taxon>Nitrosomonadales</taxon>
        <taxon>Sterolibacteriaceae</taxon>
        <taxon>Denitratisoma</taxon>
    </lineage>
</organism>
<evidence type="ECO:0000256" key="1">
    <source>
        <dbReference type="ARBA" id="ARBA00006432"/>
    </source>
</evidence>
<dbReference type="InterPro" id="IPR042099">
    <property type="entry name" value="ANL_N_sf"/>
</dbReference>
<gene>
    <name evidence="6" type="ORF">DENOEST_1179</name>
</gene>
<dbReference type="KEGG" id="doe:DENOEST_1179"/>
<dbReference type="InterPro" id="IPR045851">
    <property type="entry name" value="AMP-bd_C_sf"/>
</dbReference>
<proteinExistence type="inferred from homology"/>
<dbReference type="PANTHER" id="PTHR43107">
    <property type="entry name" value="LONG-CHAIN FATTY ACID TRANSPORT PROTEIN"/>
    <property type="match status" value="1"/>
</dbReference>
<evidence type="ECO:0000313" key="7">
    <source>
        <dbReference type="Proteomes" id="UP000515733"/>
    </source>
</evidence>
<feature type="domain" description="AMP-dependent synthetase/ligase" evidence="5">
    <location>
        <begin position="35"/>
        <end position="404"/>
    </location>
</feature>
<dbReference type="GO" id="GO:0005886">
    <property type="term" value="C:plasma membrane"/>
    <property type="evidence" value="ECO:0007669"/>
    <property type="project" value="TreeGrafter"/>
</dbReference>
<dbReference type="PANTHER" id="PTHR43107:SF15">
    <property type="entry name" value="FATTY ACID TRANSPORT PROTEIN 3, ISOFORM A"/>
    <property type="match status" value="1"/>
</dbReference>
<evidence type="ECO:0000256" key="2">
    <source>
        <dbReference type="ARBA" id="ARBA00022598"/>
    </source>
</evidence>
<dbReference type="GO" id="GO:0004467">
    <property type="term" value="F:long-chain fatty acid-CoA ligase activity"/>
    <property type="evidence" value="ECO:0007669"/>
    <property type="project" value="TreeGrafter"/>
</dbReference>
<keyword evidence="3" id="KW-0547">Nucleotide-binding</keyword>
<dbReference type="AlphaFoldDB" id="A0A6S6YKT5"/>
<accession>A0A6S6YKT5</accession>
<reference evidence="6 7" key="1">
    <citation type="submission" date="2020-03" db="EMBL/GenBank/DDBJ databases">
        <authorList>
            <consortium name="Genoscope - CEA"/>
            <person name="William W."/>
        </authorList>
    </citation>
    <scope>NUCLEOTIDE SEQUENCE [LARGE SCALE GENOMIC DNA]</scope>
    <source>
        <strain evidence="7">DSM 16959</strain>
    </source>
</reference>
<dbReference type="GO" id="GO:0044539">
    <property type="term" value="P:long-chain fatty acid import into cell"/>
    <property type="evidence" value="ECO:0007669"/>
    <property type="project" value="TreeGrafter"/>
</dbReference>
<dbReference type="SUPFAM" id="SSF56801">
    <property type="entry name" value="Acetyl-CoA synthetase-like"/>
    <property type="match status" value="1"/>
</dbReference>
<keyword evidence="7" id="KW-1185">Reference proteome</keyword>
<dbReference type="Gene3D" id="3.30.300.30">
    <property type="match status" value="1"/>
</dbReference>
<dbReference type="NCBIfam" id="NF006134">
    <property type="entry name" value="PRK08279.1"/>
    <property type="match status" value="1"/>
</dbReference>
<dbReference type="GO" id="GO:0005524">
    <property type="term" value="F:ATP binding"/>
    <property type="evidence" value="ECO:0007669"/>
    <property type="project" value="UniProtKB-KW"/>
</dbReference>
<name>A0A6S6YKT5_9PROT</name>
<dbReference type="Gene3D" id="3.40.50.12780">
    <property type="entry name" value="N-terminal domain of ligase-like"/>
    <property type="match status" value="1"/>
</dbReference>
<keyword evidence="2" id="KW-0436">Ligase</keyword>
<comment type="similarity">
    <text evidence="1">Belongs to the ATP-dependent AMP-binding enzyme family.</text>
</comment>